<feature type="region of interest" description="Disordered" evidence="1">
    <location>
        <begin position="272"/>
        <end position="300"/>
    </location>
</feature>
<organism evidence="2">
    <name type="scientific">Lygus hesperus</name>
    <name type="common">Western plant bug</name>
    <dbReference type="NCBI Taxonomy" id="30085"/>
    <lineage>
        <taxon>Eukaryota</taxon>
        <taxon>Metazoa</taxon>
        <taxon>Ecdysozoa</taxon>
        <taxon>Arthropoda</taxon>
        <taxon>Hexapoda</taxon>
        <taxon>Insecta</taxon>
        <taxon>Pterygota</taxon>
        <taxon>Neoptera</taxon>
        <taxon>Paraneoptera</taxon>
        <taxon>Hemiptera</taxon>
        <taxon>Heteroptera</taxon>
        <taxon>Panheteroptera</taxon>
        <taxon>Cimicomorpha</taxon>
        <taxon>Miridae</taxon>
        <taxon>Mirini</taxon>
        <taxon>Lygus</taxon>
    </lineage>
</organism>
<feature type="compositionally biased region" description="Gly residues" evidence="1">
    <location>
        <begin position="1"/>
        <end position="18"/>
    </location>
</feature>
<evidence type="ECO:0000256" key="1">
    <source>
        <dbReference type="SAM" id="MobiDB-lite"/>
    </source>
</evidence>
<protein>
    <submittedName>
        <fullName evidence="2">Uncharacterized protein</fullName>
    </submittedName>
</protein>
<reference evidence="2" key="1">
    <citation type="journal article" date="2016" name="Gigascience">
        <title>De novo construction of an expanded transcriptome assembly for the western tarnished plant bug, Lygus hesperus.</title>
        <authorList>
            <person name="Tassone E.E."/>
            <person name="Geib S.M."/>
            <person name="Hall B."/>
            <person name="Fabrick J.A."/>
            <person name="Brent C.S."/>
            <person name="Hull J.J."/>
        </authorList>
    </citation>
    <scope>NUCLEOTIDE SEQUENCE</scope>
</reference>
<name>A0A146M0X8_LYGHE</name>
<feature type="non-terminal residue" evidence="2">
    <location>
        <position position="300"/>
    </location>
</feature>
<evidence type="ECO:0000313" key="2">
    <source>
        <dbReference type="EMBL" id="JAQ12427.1"/>
    </source>
</evidence>
<feature type="non-terminal residue" evidence="2">
    <location>
        <position position="1"/>
    </location>
</feature>
<dbReference type="EMBL" id="GDHC01006202">
    <property type="protein sequence ID" value="JAQ12427.1"/>
    <property type="molecule type" value="Transcribed_RNA"/>
</dbReference>
<feature type="region of interest" description="Disordered" evidence="1">
    <location>
        <begin position="1"/>
        <end position="25"/>
    </location>
</feature>
<gene>
    <name evidence="2" type="ORF">g.31258</name>
</gene>
<feature type="compositionally biased region" description="Basic and acidic residues" evidence="1">
    <location>
        <begin position="272"/>
        <end position="293"/>
    </location>
</feature>
<dbReference type="AlphaFoldDB" id="A0A146M0X8"/>
<proteinExistence type="predicted"/>
<accession>A0A146M0X8</accession>
<sequence length="300" mass="32953">GGAGGMGQTGGNGRGGNDGNSIDEKTFCSKFPPPAKFIEALRAKPILTTMQSIVDYHSSIKLKWYERPVSSVSNSVCTEKNLDNIITDLNHCIRGDDHDVFRGNVFIEALTDKGNEITFSFQRGELTTNCNAFLLFKGANGKPGFKGGEYGMGGEGGFPGDISIRITSDSSATFPVSDITKVGFPGAEGKPGLGGKYGNHGKNGGDIGYLDYFMSGIVTKAWPKNFGFKGDSKISLCYYETGDGDRVWCPYRRYQNLNTRYVGMRESPIEYTESRKYQERTKERNNPFRESHGKATRKKT</sequence>